<comment type="caution">
    <text evidence="1">The sequence shown here is derived from an EMBL/GenBank/DDBJ whole genome shotgun (WGS) entry which is preliminary data.</text>
</comment>
<protein>
    <submittedName>
        <fullName evidence="1">Uncharacterized protein</fullName>
    </submittedName>
</protein>
<reference evidence="1 2" key="1">
    <citation type="submission" date="2024-02" db="EMBL/GenBank/DDBJ databases">
        <authorList>
            <person name="Vignale AGUSTIN F."/>
            <person name="Sosa J E."/>
            <person name="Modenutti C."/>
        </authorList>
    </citation>
    <scope>NUCLEOTIDE SEQUENCE [LARGE SCALE GENOMIC DNA]</scope>
</reference>
<organism evidence="1 2">
    <name type="scientific">Ilex paraguariensis</name>
    <name type="common">yerba mate</name>
    <dbReference type="NCBI Taxonomy" id="185542"/>
    <lineage>
        <taxon>Eukaryota</taxon>
        <taxon>Viridiplantae</taxon>
        <taxon>Streptophyta</taxon>
        <taxon>Embryophyta</taxon>
        <taxon>Tracheophyta</taxon>
        <taxon>Spermatophyta</taxon>
        <taxon>Magnoliopsida</taxon>
        <taxon>eudicotyledons</taxon>
        <taxon>Gunneridae</taxon>
        <taxon>Pentapetalae</taxon>
        <taxon>asterids</taxon>
        <taxon>campanulids</taxon>
        <taxon>Aquifoliales</taxon>
        <taxon>Aquifoliaceae</taxon>
        <taxon>Ilex</taxon>
    </lineage>
</organism>
<dbReference type="EMBL" id="CAUOFW020003147">
    <property type="protein sequence ID" value="CAK9158247.1"/>
    <property type="molecule type" value="Genomic_DNA"/>
</dbReference>
<proteinExistence type="predicted"/>
<evidence type="ECO:0000313" key="1">
    <source>
        <dbReference type="EMBL" id="CAK9158247.1"/>
    </source>
</evidence>
<accession>A0ABC8SU65</accession>
<gene>
    <name evidence="1" type="ORF">ILEXP_LOCUS26864</name>
</gene>
<dbReference type="Proteomes" id="UP001642360">
    <property type="component" value="Unassembled WGS sequence"/>
</dbReference>
<name>A0ABC8SU65_9AQUA</name>
<evidence type="ECO:0000313" key="2">
    <source>
        <dbReference type="Proteomes" id="UP001642360"/>
    </source>
</evidence>
<keyword evidence="2" id="KW-1185">Reference proteome</keyword>
<dbReference type="AlphaFoldDB" id="A0ABC8SU65"/>
<sequence length="63" mass="7256">MMSLPLVQIEDDVFQEIRTETEKDVVTSLDYTAIVTIYSLFDEDHVMDVIFDITLTTLVQEGE</sequence>